<dbReference type="PANTHER" id="PTHR44858:SF1">
    <property type="entry name" value="UDP-N-ACETYLGLUCOSAMINE--PEPTIDE N-ACETYLGLUCOSAMINYLTRANSFERASE SPINDLY-RELATED"/>
    <property type="match status" value="1"/>
</dbReference>
<dbReference type="Pfam" id="PF13432">
    <property type="entry name" value="TPR_16"/>
    <property type="match status" value="1"/>
</dbReference>
<proteinExistence type="predicted"/>
<dbReference type="RefSeq" id="WP_386716646.1">
    <property type="nucleotide sequence ID" value="NZ_JBHRSZ010000002.1"/>
</dbReference>
<feature type="repeat" description="TPR" evidence="3">
    <location>
        <begin position="78"/>
        <end position="111"/>
    </location>
</feature>
<accession>A0ABV7H8I6</accession>
<comment type="caution">
    <text evidence="4">The sequence shown here is derived from an EMBL/GenBank/DDBJ whole genome shotgun (WGS) entry which is preliminary data.</text>
</comment>
<sequence>MNFNINSRTLVFGVLLGLIALVSGCTVVETHSRFTEKKDIEKNIDFRVKAAFLHLQRGHTEPAKLKATEVLQIQPNHAPAMSALALALDKEGEPVEAEKYYKNAIKTDPKYTRGKELYGVFLYSKGRYDEALSQFEKVVDDKLYENLAAANLNLGLCALKLKKTDRARSAFEKSSVINPKQTKPYIHLARISYAEQDYRFAARYFRNYERNLGSVNNYTPRTLLLGYQIQKGAKRNELAARYVQLLAKLYPNSPEYSEVLKQNAFQNSGSL</sequence>
<feature type="repeat" description="TPR" evidence="3">
    <location>
        <begin position="148"/>
        <end position="181"/>
    </location>
</feature>
<protein>
    <submittedName>
        <fullName evidence="4">Type IV pilus biogenesis/stability protein PilW</fullName>
    </submittedName>
</protein>
<dbReference type="Gene3D" id="1.25.40.10">
    <property type="entry name" value="Tetratricopeptide repeat domain"/>
    <property type="match status" value="1"/>
</dbReference>
<dbReference type="SUPFAM" id="SSF48452">
    <property type="entry name" value="TPR-like"/>
    <property type="match status" value="1"/>
</dbReference>
<dbReference type="InterPro" id="IPR013360">
    <property type="entry name" value="Pilus_4_PilW"/>
</dbReference>
<dbReference type="InterPro" id="IPR011990">
    <property type="entry name" value="TPR-like_helical_dom_sf"/>
</dbReference>
<evidence type="ECO:0000313" key="5">
    <source>
        <dbReference type="Proteomes" id="UP001595476"/>
    </source>
</evidence>
<keyword evidence="1" id="KW-0677">Repeat</keyword>
<evidence type="ECO:0000256" key="2">
    <source>
        <dbReference type="ARBA" id="ARBA00022803"/>
    </source>
</evidence>
<keyword evidence="2 3" id="KW-0802">TPR repeat</keyword>
<dbReference type="InterPro" id="IPR050498">
    <property type="entry name" value="Ycf3"/>
</dbReference>
<dbReference type="SMART" id="SM00028">
    <property type="entry name" value="TPR"/>
    <property type="match status" value="3"/>
</dbReference>
<dbReference type="PROSITE" id="PS50005">
    <property type="entry name" value="TPR"/>
    <property type="match status" value="2"/>
</dbReference>
<dbReference type="InterPro" id="IPR019734">
    <property type="entry name" value="TPR_rpt"/>
</dbReference>
<dbReference type="NCBIfam" id="TIGR02521">
    <property type="entry name" value="type_IV_pilW"/>
    <property type="match status" value="1"/>
</dbReference>
<evidence type="ECO:0000256" key="3">
    <source>
        <dbReference type="PROSITE-ProRule" id="PRU00339"/>
    </source>
</evidence>
<evidence type="ECO:0000256" key="1">
    <source>
        <dbReference type="ARBA" id="ARBA00022737"/>
    </source>
</evidence>
<evidence type="ECO:0000313" key="4">
    <source>
        <dbReference type="EMBL" id="MFC3150229.1"/>
    </source>
</evidence>
<gene>
    <name evidence="4" type="primary">pilW</name>
    <name evidence="4" type="ORF">ACFOEK_04255</name>
</gene>
<dbReference type="PANTHER" id="PTHR44858">
    <property type="entry name" value="TETRATRICOPEPTIDE REPEAT PROTEIN 6"/>
    <property type="match status" value="1"/>
</dbReference>
<reference evidence="5" key="1">
    <citation type="journal article" date="2019" name="Int. J. Syst. Evol. Microbiol.">
        <title>The Global Catalogue of Microorganisms (GCM) 10K type strain sequencing project: providing services to taxonomists for standard genome sequencing and annotation.</title>
        <authorList>
            <consortium name="The Broad Institute Genomics Platform"/>
            <consortium name="The Broad Institute Genome Sequencing Center for Infectious Disease"/>
            <person name="Wu L."/>
            <person name="Ma J."/>
        </authorList>
    </citation>
    <scope>NUCLEOTIDE SEQUENCE [LARGE SCALE GENOMIC DNA]</scope>
    <source>
        <strain evidence="5">KCTC 52438</strain>
    </source>
</reference>
<dbReference type="EMBL" id="JBHRSZ010000002">
    <property type="protein sequence ID" value="MFC3150229.1"/>
    <property type="molecule type" value="Genomic_DNA"/>
</dbReference>
<keyword evidence="5" id="KW-1185">Reference proteome</keyword>
<name>A0ABV7H8I6_9GAMM</name>
<dbReference type="Proteomes" id="UP001595476">
    <property type="component" value="Unassembled WGS sequence"/>
</dbReference>
<dbReference type="Pfam" id="PF13181">
    <property type="entry name" value="TPR_8"/>
    <property type="match status" value="1"/>
</dbReference>
<organism evidence="4 5">
    <name type="scientific">Litoribrevibacter euphylliae</name>
    <dbReference type="NCBI Taxonomy" id="1834034"/>
    <lineage>
        <taxon>Bacteria</taxon>
        <taxon>Pseudomonadati</taxon>
        <taxon>Pseudomonadota</taxon>
        <taxon>Gammaproteobacteria</taxon>
        <taxon>Oceanospirillales</taxon>
        <taxon>Oceanospirillaceae</taxon>
        <taxon>Litoribrevibacter</taxon>
    </lineage>
</organism>